<dbReference type="OrthoDB" id="2157354at2759"/>
<reference evidence="3" key="1">
    <citation type="submission" date="2021-04" db="EMBL/GenBank/DDBJ databases">
        <authorList>
            <consortium name="Wellcome Sanger Institute Data Sharing"/>
        </authorList>
    </citation>
    <scope>NUCLEOTIDE SEQUENCE [LARGE SCALE GENOMIC DNA]</scope>
</reference>
<feature type="repeat" description="ANK" evidence="1">
    <location>
        <begin position="134"/>
        <end position="166"/>
    </location>
</feature>
<dbReference type="InParanoid" id="A0A665VEF9"/>
<dbReference type="GeneID" id="115059621"/>
<feature type="repeat" description="ANK" evidence="1">
    <location>
        <begin position="39"/>
        <end position="71"/>
    </location>
</feature>
<organism evidence="3 4">
    <name type="scientific">Echeneis naucrates</name>
    <name type="common">Live sharksucker</name>
    <dbReference type="NCBI Taxonomy" id="173247"/>
    <lineage>
        <taxon>Eukaryota</taxon>
        <taxon>Metazoa</taxon>
        <taxon>Chordata</taxon>
        <taxon>Craniata</taxon>
        <taxon>Vertebrata</taxon>
        <taxon>Euteleostomi</taxon>
        <taxon>Actinopterygii</taxon>
        <taxon>Neopterygii</taxon>
        <taxon>Teleostei</taxon>
        <taxon>Neoteleostei</taxon>
        <taxon>Acanthomorphata</taxon>
        <taxon>Carangaria</taxon>
        <taxon>Carangiformes</taxon>
        <taxon>Echeneidae</taxon>
        <taxon>Echeneis</taxon>
    </lineage>
</organism>
<proteinExistence type="predicted"/>
<gene>
    <name evidence="3" type="primary">ankrd22</name>
</gene>
<dbReference type="InterPro" id="IPR002110">
    <property type="entry name" value="Ankyrin_rpt"/>
</dbReference>
<dbReference type="Proteomes" id="UP000472264">
    <property type="component" value="Chromosome 19"/>
</dbReference>
<evidence type="ECO:0000313" key="4">
    <source>
        <dbReference type="Proteomes" id="UP000472264"/>
    </source>
</evidence>
<evidence type="ECO:0000256" key="2">
    <source>
        <dbReference type="SAM" id="Phobius"/>
    </source>
</evidence>
<evidence type="ECO:0000256" key="1">
    <source>
        <dbReference type="PROSITE-ProRule" id="PRU00023"/>
    </source>
</evidence>
<dbReference type="RefSeq" id="XP_029383073.1">
    <property type="nucleotide sequence ID" value="XM_029527213.1"/>
</dbReference>
<dbReference type="PANTHER" id="PTHR47276">
    <property type="entry name" value="ANKYRIN REPEAT DOMAIN-CONTAINING PROTEIN 22"/>
    <property type="match status" value="1"/>
</dbReference>
<feature type="transmembrane region" description="Helical" evidence="2">
    <location>
        <begin position="87"/>
        <end position="108"/>
    </location>
</feature>
<dbReference type="PROSITE" id="PS50088">
    <property type="entry name" value="ANK_REPEAT"/>
    <property type="match status" value="2"/>
</dbReference>
<dbReference type="InterPro" id="IPR042802">
    <property type="entry name" value="ANR22"/>
</dbReference>
<keyword evidence="2" id="KW-0812">Transmembrane</keyword>
<protein>
    <submittedName>
        <fullName evidence="3">Uncharacterized protein</fullName>
    </submittedName>
</protein>
<dbReference type="Gene3D" id="1.25.40.20">
    <property type="entry name" value="Ankyrin repeat-containing domain"/>
    <property type="match status" value="2"/>
</dbReference>
<dbReference type="PANTHER" id="PTHR47276:SF1">
    <property type="entry name" value="ANKYRIN REPEAT DOMAIN-CONTAINING PROTEIN 22"/>
    <property type="match status" value="1"/>
</dbReference>
<keyword evidence="2" id="KW-0472">Membrane</keyword>
<dbReference type="Ensembl" id="ENSENLT00000030965.1">
    <property type="protein sequence ID" value="ENSENLP00000030086.1"/>
    <property type="gene ID" value="ENSENLG00000013358.1"/>
</dbReference>
<accession>A0A665VEF9</accession>
<keyword evidence="2" id="KW-1133">Transmembrane helix</keyword>
<dbReference type="CTD" id="118932"/>
<evidence type="ECO:0000313" key="3">
    <source>
        <dbReference type="Ensembl" id="ENSENLP00000030086.1"/>
    </source>
</evidence>
<keyword evidence="4" id="KW-1185">Reference proteome</keyword>
<sequence>MGLVYSEPICQAAYDGDVRQLYHFLSEDPNGLNVQEPRTGDTPLIAACRRRNVVVVNYLLENQANVHLTNKKQRTCLHYVSKTSLSLLDYLLIALLMPILLLGYFLLLQKQRQSISVMTAVLSSRINVNAVDYKGNTALHYTCLRKSYHLVRLLLDRSADVNIKNNDGETPLDIATRLKFNKIVRMLQKTQ</sequence>
<reference evidence="3" key="2">
    <citation type="submission" date="2025-08" db="UniProtKB">
        <authorList>
            <consortium name="Ensembl"/>
        </authorList>
    </citation>
    <scope>IDENTIFICATION</scope>
</reference>
<keyword evidence="1" id="KW-0040">ANK repeat</keyword>
<dbReference type="Pfam" id="PF12796">
    <property type="entry name" value="Ank_2"/>
    <property type="match status" value="2"/>
</dbReference>
<dbReference type="OMA" id="CINVQDG"/>
<dbReference type="SMART" id="SM00248">
    <property type="entry name" value="ANK"/>
    <property type="match status" value="2"/>
</dbReference>
<dbReference type="AlphaFoldDB" id="A0A665VEF9"/>
<dbReference type="InterPro" id="IPR036770">
    <property type="entry name" value="Ankyrin_rpt-contain_sf"/>
</dbReference>
<name>A0A665VEF9_ECHNA</name>
<dbReference type="SUPFAM" id="SSF48403">
    <property type="entry name" value="Ankyrin repeat"/>
    <property type="match status" value="1"/>
</dbReference>
<reference evidence="3" key="3">
    <citation type="submission" date="2025-09" db="UniProtKB">
        <authorList>
            <consortium name="Ensembl"/>
        </authorList>
    </citation>
    <scope>IDENTIFICATION</scope>
</reference>
<dbReference type="PROSITE" id="PS50297">
    <property type="entry name" value="ANK_REP_REGION"/>
    <property type="match status" value="2"/>
</dbReference>